<keyword evidence="2" id="KW-1185">Reference proteome</keyword>
<dbReference type="AlphaFoldDB" id="A0A7W7XZP3"/>
<evidence type="ECO:0000313" key="1">
    <source>
        <dbReference type="EMBL" id="MBB5015410.1"/>
    </source>
</evidence>
<sequence>MLFGEHRAPLGALQKPGLSRQSVRQPHALGGAGAAAGEQLSWLSLAVDQVRKWKAARFDRAAFATESDYFGIVCVL</sequence>
<dbReference type="Proteomes" id="UP000519004">
    <property type="component" value="Unassembled WGS sequence"/>
</dbReference>
<accession>A0A7W7XZP3</accession>
<name>A0A7W7XZP3_9GAMM</name>
<reference evidence="1 2" key="1">
    <citation type="submission" date="2020-08" db="EMBL/GenBank/DDBJ databases">
        <title>Genomic Encyclopedia of Type Strains, Phase IV (KMG-IV): sequencing the most valuable type-strain genomes for metagenomic binning, comparative biology and taxonomic classification.</title>
        <authorList>
            <person name="Goeker M."/>
        </authorList>
    </citation>
    <scope>NUCLEOTIDE SEQUENCE [LARGE SCALE GENOMIC DNA]</scope>
    <source>
        <strain evidence="1 2">DSM 25897</strain>
    </source>
</reference>
<protein>
    <submittedName>
        <fullName evidence="1">Uncharacterized protein</fullName>
    </submittedName>
</protein>
<gene>
    <name evidence="1" type="ORF">HNQ58_001308</name>
</gene>
<proteinExistence type="predicted"/>
<comment type="caution">
    <text evidence="1">The sequence shown here is derived from an EMBL/GenBank/DDBJ whole genome shotgun (WGS) entry which is preliminary data.</text>
</comment>
<evidence type="ECO:0000313" key="2">
    <source>
        <dbReference type="Proteomes" id="UP000519004"/>
    </source>
</evidence>
<dbReference type="EMBL" id="JACHHX010000007">
    <property type="protein sequence ID" value="MBB5015410.1"/>
    <property type="molecule type" value="Genomic_DNA"/>
</dbReference>
<dbReference type="RefSeq" id="WP_221301184.1">
    <property type="nucleotide sequence ID" value="NZ_JACHHX010000007.1"/>
</dbReference>
<organism evidence="1 2">
    <name type="scientific">Rehaibacterium terrae</name>
    <dbReference type="NCBI Taxonomy" id="1341696"/>
    <lineage>
        <taxon>Bacteria</taxon>
        <taxon>Pseudomonadati</taxon>
        <taxon>Pseudomonadota</taxon>
        <taxon>Gammaproteobacteria</taxon>
        <taxon>Lysobacterales</taxon>
        <taxon>Lysobacteraceae</taxon>
        <taxon>Rehaibacterium</taxon>
    </lineage>
</organism>